<name>A0A397TQ31_9GLOM</name>
<dbReference type="AlphaFoldDB" id="A0A397TQ31"/>
<dbReference type="Proteomes" id="UP000265703">
    <property type="component" value="Unassembled WGS sequence"/>
</dbReference>
<dbReference type="EMBL" id="QKYT01000014">
    <property type="protein sequence ID" value="RIA98557.1"/>
    <property type="molecule type" value="Genomic_DNA"/>
</dbReference>
<comment type="caution">
    <text evidence="1">The sequence shown here is derived from an EMBL/GenBank/DDBJ whole genome shotgun (WGS) entry which is preliminary data.</text>
</comment>
<gene>
    <name evidence="1" type="ORF">C1645_749666</name>
</gene>
<evidence type="ECO:0000313" key="1">
    <source>
        <dbReference type="EMBL" id="RIA98557.1"/>
    </source>
</evidence>
<protein>
    <submittedName>
        <fullName evidence="1">Uncharacterized protein</fullName>
    </submittedName>
</protein>
<organism evidence="1 2">
    <name type="scientific">Glomus cerebriforme</name>
    <dbReference type="NCBI Taxonomy" id="658196"/>
    <lineage>
        <taxon>Eukaryota</taxon>
        <taxon>Fungi</taxon>
        <taxon>Fungi incertae sedis</taxon>
        <taxon>Mucoromycota</taxon>
        <taxon>Glomeromycotina</taxon>
        <taxon>Glomeromycetes</taxon>
        <taxon>Glomerales</taxon>
        <taxon>Glomeraceae</taxon>
        <taxon>Glomus</taxon>
    </lineage>
</organism>
<dbReference type="OrthoDB" id="2380827at2759"/>
<evidence type="ECO:0000313" key="2">
    <source>
        <dbReference type="Proteomes" id="UP000265703"/>
    </source>
</evidence>
<proteinExistence type="predicted"/>
<sequence>MIQNPQLKEHEGNETFTFNNNGFDISNATNIIQMEQSSLNVLYDDINAADNYTNDLFMSDNDYATTSMTSFATDGQIDSTYSTPFNETQCNFDATIGQVSPSQSVMNSSLPINLADMTINPQTNDSEIFRFMIPGFQTVIIPTSSPLTNLSDVDMQYQFQQDHTFLDPSLYNPSVSSPQLNQEQNYISSVNGTTTGESSININRN</sequence>
<accession>A0A397TQ31</accession>
<keyword evidence="2" id="KW-1185">Reference proteome</keyword>
<reference evidence="1 2" key="1">
    <citation type="submission" date="2018-06" db="EMBL/GenBank/DDBJ databases">
        <title>Comparative genomics reveals the genomic features of Rhizophagus irregularis, R. cerebriforme, R. diaphanum and Gigaspora rosea, and their symbiotic lifestyle signature.</title>
        <authorList>
            <person name="Morin E."/>
            <person name="San Clemente H."/>
            <person name="Chen E.C.H."/>
            <person name="De La Providencia I."/>
            <person name="Hainaut M."/>
            <person name="Kuo A."/>
            <person name="Kohler A."/>
            <person name="Murat C."/>
            <person name="Tang N."/>
            <person name="Roy S."/>
            <person name="Loubradou J."/>
            <person name="Henrissat B."/>
            <person name="Grigoriev I.V."/>
            <person name="Corradi N."/>
            <person name="Roux C."/>
            <person name="Martin F.M."/>
        </authorList>
    </citation>
    <scope>NUCLEOTIDE SEQUENCE [LARGE SCALE GENOMIC DNA]</scope>
    <source>
        <strain evidence="1 2">DAOM 227022</strain>
    </source>
</reference>